<sequence>MGENQEIGEHQAIGEHRTIDEHQAIDEHPIHILMKKIHLLKEKIQMDRIESIQDKLRKNGENLQLQLSKIMTIASRRAKDDTVQMFSLRINQPLYTFKDFSKDSKMNEEIFNQGIQFEGSITLQKEEKIPHFTFWSHLVRNKIMTKDQAFSARKNIYYDQHGEALICSDPDEEVKENKEVKHEFSHGEDQIIRMAFEEHDLTEEVLSIVQSCIGGTYSEIQERYKYLKEKSMHSTESGSSSGICLDKSLSEAINTLDHLFCRHCLIYDCPFHECPQRLFYPTEKQPTWNEPENERQPCGEHCYLELKDGNTNSTPESLLGKEIKTIETADEVFAPSSSKTITDKIELMRLSNSMEEPEQDDSSDWKPLEKELCLKGIEMFGKNSCLIFRNLLCGFKTCMEIGTYMSERFKVSIIRIIFLIFYVDHEMPSSSRRSKRKGKSKRFFHRRRNINIAKEEDDEPVILKHYVPCECRGLCGKECPCYVNGPKGTCEKYCGCSKQCKHRYKGCLCYIGQCRSGQCPCFAEGRECDPDVCINCWVRCGDGSSEEPPHQKNGKCENMKIFLGKKQKILLGGSEVAGWGAFIKNPVKKDEYLGEYTGELISHTEAEKRGILYEHAGFSYLFDLDDKASVSYPLHFLLIWSF</sequence>
<dbReference type="Proteomes" id="UP001177021">
    <property type="component" value="Unassembled WGS sequence"/>
</dbReference>
<dbReference type="EMBL" id="CASHSV030000615">
    <property type="protein sequence ID" value="CAJ2670096.1"/>
    <property type="molecule type" value="Genomic_DNA"/>
</dbReference>
<comment type="caution">
    <text evidence="1">The sequence shown here is derived from an EMBL/GenBank/DDBJ whole genome shotgun (WGS) entry which is preliminary data.</text>
</comment>
<gene>
    <name evidence="1" type="ORF">MILVUS5_LOCUS34183</name>
</gene>
<keyword evidence="2" id="KW-1185">Reference proteome</keyword>
<proteinExistence type="predicted"/>
<reference evidence="1" key="1">
    <citation type="submission" date="2023-10" db="EMBL/GenBank/DDBJ databases">
        <authorList>
            <person name="Rodriguez Cubillos JULIANA M."/>
            <person name="De Vega J."/>
        </authorList>
    </citation>
    <scope>NUCLEOTIDE SEQUENCE</scope>
</reference>
<accession>A0ACB0LNS8</accession>
<protein>
    <submittedName>
        <fullName evidence="1">Uncharacterized protein</fullName>
    </submittedName>
</protein>
<name>A0ACB0LNS8_TRIPR</name>
<organism evidence="1 2">
    <name type="scientific">Trifolium pratense</name>
    <name type="common">Red clover</name>
    <dbReference type="NCBI Taxonomy" id="57577"/>
    <lineage>
        <taxon>Eukaryota</taxon>
        <taxon>Viridiplantae</taxon>
        <taxon>Streptophyta</taxon>
        <taxon>Embryophyta</taxon>
        <taxon>Tracheophyta</taxon>
        <taxon>Spermatophyta</taxon>
        <taxon>Magnoliopsida</taxon>
        <taxon>eudicotyledons</taxon>
        <taxon>Gunneridae</taxon>
        <taxon>Pentapetalae</taxon>
        <taxon>rosids</taxon>
        <taxon>fabids</taxon>
        <taxon>Fabales</taxon>
        <taxon>Fabaceae</taxon>
        <taxon>Papilionoideae</taxon>
        <taxon>50 kb inversion clade</taxon>
        <taxon>NPAAA clade</taxon>
        <taxon>Hologalegina</taxon>
        <taxon>IRL clade</taxon>
        <taxon>Trifolieae</taxon>
        <taxon>Trifolium</taxon>
    </lineage>
</organism>
<evidence type="ECO:0000313" key="1">
    <source>
        <dbReference type="EMBL" id="CAJ2670096.1"/>
    </source>
</evidence>
<evidence type="ECO:0000313" key="2">
    <source>
        <dbReference type="Proteomes" id="UP001177021"/>
    </source>
</evidence>